<organism evidence="2 3">
    <name type="scientific">Canna indica</name>
    <name type="common">Indian-shot</name>
    <dbReference type="NCBI Taxonomy" id="4628"/>
    <lineage>
        <taxon>Eukaryota</taxon>
        <taxon>Viridiplantae</taxon>
        <taxon>Streptophyta</taxon>
        <taxon>Embryophyta</taxon>
        <taxon>Tracheophyta</taxon>
        <taxon>Spermatophyta</taxon>
        <taxon>Magnoliopsida</taxon>
        <taxon>Liliopsida</taxon>
        <taxon>Zingiberales</taxon>
        <taxon>Cannaceae</taxon>
        <taxon>Canna</taxon>
    </lineage>
</organism>
<dbReference type="EMBL" id="CP136894">
    <property type="protein sequence ID" value="WOL07801.1"/>
    <property type="molecule type" value="Genomic_DNA"/>
</dbReference>
<gene>
    <name evidence="2" type="ORF">Cni_G16550</name>
</gene>
<name>A0AAQ3QFR8_9LILI</name>
<evidence type="ECO:0000313" key="3">
    <source>
        <dbReference type="Proteomes" id="UP001327560"/>
    </source>
</evidence>
<dbReference type="SUPFAM" id="SSF55729">
    <property type="entry name" value="Acyl-CoA N-acyltransferases (Nat)"/>
    <property type="match status" value="1"/>
</dbReference>
<keyword evidence="3" id="KW-1185">Reference proteome</keyword>
<dbReference type="InterPro" id="IPR000182">
    <property type="entry name" value="GNAT_dom"/>
</dbReference>
<dbReference type="InterPro" id="IPR052810">
    <property type="entry name" value="Plant_NAT"/>
</dbReference>
<dbReference type="AlphaFoldDB" id="A0AAQ3QFR8"/>
<dbReference type="CDD" id="cd04301">
    <property type="entry name" value="NAT_SF"/>
    <property type="match status" value="1"/>
</dbReference>
<evidence type="ECO:0000259" key="1">
    <source>
        <dbReference type="PROSITE" id="PS51186"/>
    </source>
</evidence>
<dbReference type="PROSITE" id="PS51186">
    <property type="entry name" value="GNAT"/>
    <property type="match status" value="1"/>
</dbReference>
<dbReference type="InterPro" id="IPR016181">
    <property type="entry name" value="Acyl_CoA_acyltransferase"/>
</dbReference>
<feature type="domain" description="N-acetyltransferase" evidence="1">
    <location>
        <begin position="12"/>
        <end position="197"/>
    </location>
</feature>
<dbReference type="Proteomes" id="UP001327560">
    <property type="component" value="Chromosome 5"/>
</dbReference>
<evidence type="ECO:0000313" key="2">
    <source>
        <dbReference type="EMBL" id="WOL07801.1"/>
    </source>
</evidence>
<dbReference type="Gene3D" id="3.40.630.30">
    <property type="match status" value="1"/>
</dbReference>
<sequence length="420" mass="46703">MVAEEGEKKVVVVIREYEAERDRNDVESLERMCEVGPSGGAMSLFTDLLGDPLCRVRHSPPFLMLVAELITDSESREIVGLIRGCIKIVACGTKKPHRATATSDGDAATSPSPIYAKVAYLLGLRVSPFHRRRGIGFKLVERMEEWFKEKEAEYAYMATEKDNEASIRLFTGRCGYSKFRTPAILVHPVFAHRLPLPRAVAILRIPANDAEVLYRRRFVCTEFFPRDIDAVIRNPLSLGTFLAVPADCHAAARWEGADAFLANPPASWAVASVWNSKEVFRLEVRGAGQWQRALAKLSRAVDQALPWLRIPSVPDLFRPFGLYLVYGLGGEGPAAAAHVRALWHQVHNMAQGDAGCRVVAAEVAACEPLRRGIPHWRRLSCAEDLWCVKRLADEYGDGSSLGDWCKAPPPPSIFVDPREF</sequence>
<protein>
    <submittedName>
        <fullName evidence="2">N-acetyltransferase HLS1</fullName>
    </submittedName>
</protein>
<dbReference type="PANTHER" id="PTHR47370:SF10">
    <property type="entry name" value="N-ACETYLTRANSFERASE HLS1-RELATED"/>
    <property type="match status" value="1"/>
</dbReference>
<dbReference type="PANTHER" id="PTHR47370">
    <property type="entry name" value="ACYL-COA N-ACYLTRANSFERASES (NAT) SUPERFAMILY PROTEIN"/>
    <property type="match status" value="1"/>
</dbReference>
<accession>A0AAQ3QFR8</accession>
<proteinExistence type="predicted"/>
<reference evidence="2 3" key="1">
    <citation type="submission" date="2023-10" db="EMBL/GenBank/DDBJ databases">
        <title>Chromosome-scale genome assembly provides insights into flower coloration mechanisms of Canna indica.</title>
        <authorList>
            <person name="Li C."/>
        </authorList>
    </citation>
    <scope>NUCLEOTIDE SEQUENCE [LARGE SCALE GENOMIC DNA]</scope>
    <source>
        <tissue evidence="2">Flower</tissue>
    </source>
</reference>
<dbReference type="GO" id="GO:0016747">
    <property type="term" value="F:acyltransferase activity, transferring groups other than amino-acyl groups"/>
    <property type="evidence" value="ECO:0007669"/>
    <property type="project" value="InterPro"/>
</dbReference>
<dbReference type="Pfam" id="PF00583">
    <property type="entry name" value="Acetyltransf_1"/>
    <property type="match status" value="1"/>
</dbReference>